<feature type="compositionally biased region" description="Polar residues" evidence="1">
    <location>
        <begin position="1"/>
        <end position="13"/>
    </location>
</feature>
<dbReference type="SUPFAM" id="SSF46938">
    <property type="entry name" value="CRAL/TRIO N-terminal domain"/>
    <property type="match status" value="1"/>
</dbReference>
<keyword evidence="4" id="KW-1185">Reference proteome</keyword>
<dbReference type="InterPro" id="IPR036273">
    <property type="entry name" value="CRAL/TRIO_N_dom_sf"/>
</dbReference>
<dbReference type="PANTHER" id="PTHR45657">
    <property type="entry name" value="CRAL-TRIO DOMAIN-CONTAINING PROTEIN YKL091C-RELATED"/>
    <property type="match status" value="1"/>
</dbReference>
<protein>
    <submittedName>
        <fullName evidence="3">CRAL-TRIO domain-containing protein</fullName>
    </submittedName>
</protein>
<dbReference type="CDD" id="cd00170">
    <property type="entry name" value="SEC14"/>
    <property type="match status" value="1"/>
</dbReference>
<accession>A0AAD7H4V2</accession>
<evidence type="ECO:0000313" key="4">
    <source>
        <dbReference type="Proteomes" id="UP001215598"/>
    </source>
</evidence>
<dbReference type="Pfam" id="PF03765">
    <property type="entry name" value="CRAL_TRIO_N"/>
    <property type="match status" value="1"/>
</dbReference>
<dbReference type="SMART" id="SM01100">
    <property type="entry name" value="CRAL_TRIO_N"/>
    <property type="match status" value="1"/>
</dbReference>
<dbReference type="PROSITE" id="PS50191">
    <property type="entry name" value="CRAL_TRIO"/>
    <property type="match status" value="1"/>
</dbReference>
<organism evidence="3 4">
    <name type="scientific">Mycena metata</name>
    <dbReference type="NCBI Taxonomy" id="1033252"/>
    <lineage>
        <taxon>Eukaryota</taxon>
        <taxon>Fungi</taxon>
        <taxon>Dikarya</taxon>
        <taxon>Basidiomycota</taxon>
        <taxon>Agaricomycotina</taxon>
        <taxon>Agaricomycetes</taxon>
        <taxon>Agaricomycetidae</taxon>
        <taxon>Agaricales</taxon>
        <taxon>Marasmiineae</taxon>
        <taxon>Mycenaceae</taxon>
        <taxon>Mycena</taxon>
    </lineage>
</organism>
<evidence type="ECO:0000259" key="2">
    <source>
        <dbReference type="PROSITE" id="PS50191"/>
    </source>
</evidence>
<gene>
    <name evidence="3" type="ORF">B0H16DRAFT_1437567</name>
</gene>
<dbReference type="InterPro" id="IPR001251">
    <property type="entry name" value="CRAL-TRIO_dom"/>
</dbReference>
<dbReference type="EMBL" id="JARKIB010000383">
    <property type="protein sequence ID" value="KAJ7711904.1"/>
    <property type="molecule type" value="Genomic_DNA"/>
</dbReference>
<evidence type="ECO:0000313" key="3">
    <source>
        <dbReference type="EMBL" id="KAJ7711904.1"/>
    </source>
</evidence>
<sequence>MSTTEQNGASTSALDPLAGQIGHLSPEQEAKFVEFKAACEKDGVYQPEKSRPTLNDTTLLRYLRARKFEVDDALKQLKDTEVWRETNKLDELYDTFDVDAFEEARKVYHQWTGRRDLAGRPVYVYEISHIKNHMASFEKSSTIVKTASSASASDPIPGKLRMLCALYENMSELVLPLCNAIKDRPNPEIPISTTCHIVDISNVGLMQFWNLKGHMQAASALATAHYPETLERLFILGAPSFFPTVWGWIKRWFDPVTTSKIFILSAAEVQPTLTRFMRPADLPKKYGGELEWEYGMAPSPDGETVRAVKGLMGDKWVRGPLRWVPESDGGGKLLARGTVKGKERNEVVGVLSADGTV</sequence>
<feature type="domain" description="CRAL-TRIO" evidence="2">
    <location>
        <begin position="111"/>
        <end position="294"/>
    </location>
</feature>
<dbReference type="AlphaFoldDB" id="A0AAD7H4V2"/>
<dbReference type="InterPro" id="IPR036865">
    <property type="entry name" value="CRAL-TRIO_dom_sf"/>
</dbReference>
<proteinExistence type="predicted"/>
<dbReference type="InterPro" id="IPR051026">
    <property type="entry name" value="PI/PC_transfer"/>
</dbReference>
<comment type="caution">
    <text evidence="3">The sequence shown here is derived from an EMBL/GenBank/DDBJ whole genome shotgun (WGS) entry which is preliminary data.</text>
</comment>
<evidence type="ECO:0000256" key="1">
    <source>
        <dbReference type="SAM" id="MobiDB-lite"/>
    </source>
</evidence>
<dbReference type="Proteomes" id="UP001215598">
    <property type="component" value="Unassembled WGS sequence"/>
</dbReference>
<dbReference type="SUPFAM" id="SSF52087">
    <property type="entry name" value="CRAL/TRIO domain"/>
    <property type="match status" value="1"/>
</dbReference>
<dbReference type="Gene3D" id="3.40.525.10">
    <property type="entry name" value="CRAL-TRIO lipid binding domain"/>
    <property type="match status" value="1"/>
</dbReference>
<feature type="region of interest" description="Disordered" evidence="1">
    <location>
        <begin position="1"/>
        <end position="20"/>
    </location>
</feature>
<dbReference type="PANTHER" id="PTHR45657:SF3">
    <property type="entry name" value="TRANSPORTER, PUTATIVE (AFU_ORTHOLOGUE AFUA_5G09260)-RELATED"/>
    <property type="match status" value="1"/>
</dbReference>
<name>A0AAD7H4V2_9AGAR</name>
<dbReference type="Gene3D" id="1.10.8.20">
    <property type="entry name" value="N-terminal domain of phosphatidylinositol transfer protein sec14p"/>
    <property type="match status" value="1"/>
</dbReference>
<dbReference type="InterPro" id="IPR011074">
    <property type="entry name" value="CRAL/TRIO_N_dom"/>
</dbReference>
<dbReference type="SMART" id="SM00516">
    <property type="entry name" value="SEC14"/>
    <property type="match status" value="1"/>
</dbReference>
<reference evidence="3" key="1">
    <citation type="submission" date="2023-03" db="EMBL/GenBank/DDBJ databases">
        <title>Massive genome expansion in bonnet fungi (Mycena s.s.) driven by repeated elements and novel gene families across ecological guilds.</title>
        <authorList>
            <consortium name="Lawrence Berkeley National Laboratory"/>
            <person name="Harder C.B."/>
            <person name="Miyauchi S."/>
            <person name="Viragh M."/>
            <person name="Kuo A."/>
            <person name="Thoen E."/>
            <person name="Andreopoulos B."/>
            <person name="Lu D."/>
            <person name="Skrede I."/>
            <person name="Drula E."/>
            <person name="Henrissat B."/>
            <person name="Morin E."/>
            <person name="Kohler A."/>
            <person name="Barry K."/>
            <person name="LaButti K."/>
            <person name="Morin E."/>
            <person name="Salamov A."/>
            <person name="Lipzen A."/>
            <person name="Mereny Z."/>
            <person name="Hegedus B."/>
            <person name="Baldrian P."/>
            <person name="Stursova M."/>
            <person name="Weitz H."/>
            <person name="Taylor A."/>
            <person name="Grigoriev I.V."/>
            <person name="Nagy L.G."/>
            <person name="Martin F."/>
            <person name="Kauserud H."/>
        </authorList>
    </citation>
    <scope>NUCLEOTIDE SEQUENCE</scope>
    <source>
        <strain evidence="3">CBHHK182m</strain>
    </source>
</reference>
<dbReference type="Pfam" id="PF00650">
    <property type="entry name" value="CRAL_TRIO"/>
    <property type="match status" value="1"/>
</dbReference>